<comment type="function">
    <text evidence="7">Functions as a component of the nuclear pore complex (NPC).</text>
</comment>
<keyword evidence="6 7" id="KW-0539">Nucleus</keyword>
<comment type="subunit">
    <text evidence="7">Part of the nuclear pore complex (NPC).</text>
</comment>
<accession>A0A6H0Y370</accession>
<dbReference type="GO" id="GO:0031080">
    <property type="term" value="C:nuclear pore outer ring"/>
    <property type="evidence" value="ECO:0007669"/>
    <property type="project" value="TreeGrafter"/>
</dbReference>
<dbReference type="PANTHER" id="PTHR13003">
    <property type="entry name" value="NUP107-RELATED"/>
    <property type="match status" value="1"/>
</dbReference>
<gene>
    <name evidence="8" type="ORF">AMS68_006971</name>
</gene>
<evidence type="ECO:0000313" key="8">
    <source>
        <dbReference type="EMBL" id="QIX01454.1"/>
    </source>
</evidence>
<dbReference type="AlphaFoldDB" id="A0A6H0Y370"/>
<evidence type="ECO:0000256" key="4">
    <source>
        <dbReference type="ARBA" id="ARBA00023010"/>
    </source>
</evidence>
<keyword evidence="2" id="KW-0509">mRNA transport</keyword>
<dbReference type="EMBL" id="CP051143">
    <property type="protein sequence ID" value="QIX01454.1"/>
    <property type="molecule type" value="Genomic_DNA"/>
</dbReference>
<dbReference type="GO" id="GO:0006606">
    <property type="term" value="P:protein import into nucleus"/>
    <property type="evidence" value="ECO:0007669"/>
    <property type="project" value="TreeGrafter"/>
</dbReference>
<keyword evidence="7" id="KW-0472">Membrane</keyword>
<evidence type="ECO:0000256" key="7">
    <source>
        <dbReference type="RuleBase" id="RU365072"/>
    </source>
</evidence>
<protein>
    <recommendedName>
        <fullName evidence="7">Nuclear pore complex protein</fullName>
    </recommendedName>
</protein>
<proteinExistence type="inferred from homology"/>
<comment type="subcellular location">
    <subcellularLocation>
        <location evidence="7">Nucleus</location>
        <location evidence="7">Nuclear pore complex</location>
    </subcellularLocation>
    <subcellularLocation>
        <location evidence="7">Nucleus membrane</location>
    </subcellularLocation>
</comment>
<dbReference type="Proteomes" id="UP000503462">
    <property type="component" value="Chromosome 5"/>
</dbReference>
<evidence type="ECO:0000256" key="5">
    <source>
        <dbReference type="ARBA" id="ARBA00023132"/>
    </source>
</evidence>
<keyword evidence="4 7" id="KW-0811">Translocation</keyword>
<evidence type="ECO:0000256" key="3">
    <source>
        <dbReference type="ARBA" id="ARBA00022927"/>
    </source>
</evidence>
<evidence type="ECO:0000256" key="1">
    <source>
        <dbReference type="ARBA" id="ARBA00022448"/>
    </source>
</evidence>
<dbReference type="Pfam" id="PF04121">
    <property type="entry name" value="Nup84_Nup100"/>
    <property type="match status" value="1"/>
</dbReference>
<sequence length="916" mass="103601">MHDQMDTLQEMADRLGREVETFAESLDRFLDELQANKIIDECFTFDMVHDFVLELGKIAEARAKELQVRYERELRDEQRREWAEQAKLSTSSTKSVLTTSFQSRSISTARAKELRKYLEEVDTWELFRIMLEHHYRPFDDTALAERREKLAKLDPVNRYTSEHAIYDRFLLENDLAQERARVKAWLEHAAGKQQPEIKDIMAELQAKSKNGSAMWTFGWAKTRDKIKAEKRQRTWPAPDSSPLPQMRSLETSELLVTSLDPDARTRQGRSLEKPDAYYEHAVWIVCWEQLRRGTPWHKVADWAETNNIGFRAALLGSGMADHDAPTLAGFRRACFLASQEECSNEYEAAVFGLIGGNLAAMQPVCRTVDDHLFAHYSAALTHQFDQYLLVKHPDRMAPSLAHPDDSITDPATAQQEILELITKMRTRPETQKQSVSPLKMIQSYLLANEAESLIHTLGVAIAADDALAGISSAIATTREADSEMAGPEAVVIQDPISLRIVTHISVLLQLLRHDKLAVEEQEMEDNLVITYVHELNVAGKRDLTPLYASMLQAPCYTIVMAEVLPDVTGSKDKQDIVALMLQRGMNVPAVLGRLLRNNIDVVQAEREIRPKFTILRNTSDERWPGQQIDLSLFPDTASPAQEALVNCLEWYLLLPDGWNEAFDNLAFAMHRTLLLGLFACARLIVETYRSSKVASIKAYQDLGRSVQILAVDGLEPEDAAEAELWQSMRQRAKTYMDYERLIDVFEALHAWRTQEELYTKTGRALNAIPADLKGAFAAVQDAMEPILDPEGFMLQARDESEAESFAVLRRMYVTEAIIAYNVVLHAAGCMISRDALLTSMDLATVVATETTGLTETFVEAKRMKELVTSFAQSSKRILVLKNTGKTWKPKYDRSQGKDAGIWDITTRPSNEAVTKS</sequence>
<keyword evidence="1 7" id="KW-0813">Transport</keyword>
<dbReference type="PANTHER" id="PTHR13003:SF2">
    <property type="entry name" value="NUCLEAR PORE COMPLEX PROTEIN NUP107"/>
    <property type="match status" value="1"/>
</dbReference>
<evidence type="ECO:0000256" key="6">
    <source>
        <dbReference type="ARBA" id="ARBA00023242"/>
    </source>
</evidence>
<comment type="similarity">
    <text evidence="7">Belongs to the nucleoporin Nup84/Nup107 family.</text>
</comment>
<keyword evidence="9" id="KW-1185">Reference proteome</keyword>
<reference evidence="8 9" key="1">
    <citation type="journal article" date="2016" name="Sci. Rep.">
        <title>Peltaster fructicola genome reveals evolution from an invasive phytopathogen to an ectophytic parasite.</title>
        <authorList>
            <person name="Xu C."/>
            <person name="Chen H."/>
            <person name="Gleason M.L."/>
            <person name="Xu J.R."/>
            <person name="Liu H."/>
            <person name="Zhang R."/>
            <person name="Sun G."/>
        </authorList>
    </citation>
    <scope>NUCLEOTIDE SEQUENCE [LARGE SCALE GENOMIC DNA]</scope>
    <source>
        <strain evidence="8 9">LNHT1506</strain>
    </source>
</reference>
<dbReference type="GO" id="GO:0017056">
    <property type="term" value="F:structural constituent of nuclear pore"/>
    <property type="evidence" value="ECO:0007669"/>
    <property type="project" value="UniProtKB-UniRule"/>
</dbReference>
<evidence type="ECO:0000256" key="2">
    <source>
        <dbReference type="ARBA" id="ARBA00022816"/>
    </source>
</evidence>
<dbReference type="GO" id="GO:0006406">
    <property type="term" value="P:mRNA export from nucleus"/>
    <property type="evidence" value="ECO:0007669"/>
    <property type="project" value="TreeGrafter"/>
</dbReference>
<name>A0A6H0Y370_9PEZI</name>
<keyword evidence="5 7" id="KW-0906">Nuclear pore complex</keyword>
<dbReference type="OrthoDB" id="3098at2759"/>
<dbReference type="Gene3D" id="1.10.3450.20">
    <property type="match status" value="1"/>
</dbReference>
<dbReference type="GO" id="GO:0031965">
    <property type="term" value="C:nuclear membrane"/>
    <property type="evidence" value="ECO:0007669"/>
    <property type="project" value="UniProtKB-SubCell"/>
</dbReference>
<keyword evidence="3" id="KW-0653">Protein transport</keyword>
<dbReference type="GO" id="GO:0000973">
    <property type="term" value="P:post-transcriptional tethering of RNA polymerase II gene DNA at nuclear periphery"/>
    <property type="evidence" value="ECO:0007669"/>
    <property type="project" value="TreeGrafter"/>
</dbReference>
<dbReference type="InterPro" id="IPR007252">
    <property type="entry name" value="Nup84/Nup107"/>
</dbReference>
<organism evidence="8 9">
    <name type="scientific">Peltaster fructicola</name>
    <dbReference type="NCBI Taxonomy" id="286661"/>
    <lineage>
        <taxon>Eukaryota</taxon>
        <taxon>Fungi</taxon>
        <taxon>Dikarya</taxon>
        <taxon>Ascomycota</taxon>
        <taxon>Pezizomycotina</taxon>
        <taxon>Dothideomycetes</taxon>
        <taxon>Dothideomycetes incertae sedis</taxon>
        <taxon>Peltaster</taxon>
    </lineage>
</organism>
<evidence type="ECO:0000313" key="9">
    <source>
        <dbReference type="Proteomes" id="UP000503462"/>
    </source>
</evidence>
<dbReference type="Gene3D" id="1.20.190.50">
    <property type="match status" value="1"/>
</dbReference>